<dbReference type="Proteomes" id="UP001500967">
    <property type="component" value="Unassembled WGS sequence"/>
</dbReference>
<dbReference type="InterPro" id="IPR012337">
    <property type="entry name" value="RNaseH-like_sf"/>
</dbReference>
<dbReference type="InterPro" id="IPR036397">
    <property type="entry name" value="RNaseH_sf"/>
</dbReference>
<reference evidence="2 3" key="1">
    <citation type="journal article" date="2019" name="Int. J. Syst. Evol. Microbiol.">
        <title>The Global Catalogue of Microorganisms (GCM) 10K type strain sequencing project: providing services to taxonomists for standard genome sequencing and annotation.</title>
        <authorList>
            <consortium name="The Broad Institute Genomics Platform"/>
            <consortium name="The Broad Institute Genome Sequencing Center for Infectious Disease"/>
            <person name="Wu L."/>
            <person name="Ma J."/>
        </authorList>
    </citation>
    <scope>NUCLEOTIDE SEQUENCE [LARGE SCALE GENOMIC DNA]</scope>
    <source>
        <strain evidence="2 3">JCM 10425</strain>
    </source>
</reference>
<protein>
    <recommendedName>
        <fullName evidence="1">Integrase catalytic domain-containing protein</fullName>
    </recommendedName>
</protein>
<comment type="caution">
    <text evidence="2">The sequence shown here is derived from an EMBL/GenBank/DDBJ whole genome shotgun (WGS) entry which is preliminary data.</text>
</comment>
<dbReference type="Pfam" id="PF00665">
    <property type="entry name" value="rve"/>
    <property type="match status" value="1"/>
</dbReference>
<dbReference type="RefSeq" id="WP_344647144.1">
    <property type="nucleotide sequence ID" value="NZ_BAAAGX010000003.1"/>
</dbReference>
<proteinExistence type="predicted"/>
<evidence type="ECO:0000259" key="1">
    <source>
        <dbReference type="PROSITE" id="PS50994"/>
    </source>
</evidence>
<dbReference type="InterPro" id="IPR001584">
    <property type="entry name" value="Integrase_cat-core"/>
</dbReference>
<evidence type="ECO:0000313" key="2">
    <source>
        <dbReference type="EMBL" id="GAA0223555.1"/>
    </source>
</evidence>
<dbReference type="SUPFAM" id="SSF53098">
    <property type="entry name" value="Ribonuclease H-like"/>
    <property type="match status" value="1"/>
</dbReference>
<dbReference type="EMBL" id="BAAAGX010000003">
    <property type="protein sequence ID" value="GAA0223555.1"/>
    <property type="molecule type" value="Genomic_DNA"/>
</dbReference>
<feature type="domain" description="Integrase catalytic" evidence="1">
    <location>
        <begin position="71"/>
        <end position="184"/>
    </location>
</feature>
<organism evidence="2 3">
    <name type="scientific">Cryptosporangium japonicum</name>
    <dbReference type="NCBI Taxonomy" id="80872"/>
    <lineage>
        <taxon>Bacteria</taxon>
        <taxon>Bacillati</taxon>
        <taxon>Actinomycetota</taxon>
        <taxon>Actinomycetes</taxon>
        <taxon>Cryptosporangiales</taxon>
        <taxon>Cryptosporangiaceae</taxon>
        <taxon>Cryptosporangium</taxon>
    </lineage>
</organism>
<dbReference type="PANTHER" id="PTHR46889:SF4">
    <property type="entry name" value="TRANSPOSASE INSO FOR INSERTION SEQUENCE ELEMENT IS911B-RELATED"/>
    <property type="match status" value="1"/>
</dbReference>
<accession>A0ABN0TJY9</accession>
<gene>
    <name evidence="2" type="ORF">GCM10009539_05920</name>
</gene>
<dbReference type="PANTHER" id="PTHR46889">
    <property type="entry name" value="TRANSPOSASE INSF FOR INSERTION SEQUENCE IS3B-RELATED"/>
    <property type="match status" value="1"/>
</dbReference>
<evidence type="ECO:0000313" key="3">
    <source>
        <dbReference type="Proteomes" id="UP001500967"/>
    </source>
</evidence>
<dbReference type="Gene3D" id="3.30.420.10">
    <property type="entry name" value="Ribonuclease H-like superfamily/Ribonuclease H"/>
    <property type="match status" value="1"/>
</dbReference>
<dbReference type="InterPro" id="IPR050900">
    <property type="entry name" value="Transposase_IS3/IS150/IS904"/>
</dbReference>
<dbReference type="PROSITE" id="PS50994">
    <property type="entry name" value="INTEGRASE"/>
    <property type="match status" value="1"/>
</dbReference>
<name>A0ABN0TJY9_9ACTN</name>
<sequence length="184" mass="19988">MFEPANSARRRLRGGGARRGCGLRIGRRPCAGAAGQGRQGTYLRRGWKTGSTTCRDPNAAPAADLVERDFTAGEPNRLWVADATRIPCGQGAFWLAAVRDAYSRRIVGRKTSDRCDTDLVLGALEYAVWTHRSGPGQLLHHNDHGSNYTSFRFGQTPADLGITASMGTVGDSYGNALTENFFLR</sequence>
<keyword evidence="3" id="KW-1185">Reference proteome</keyword>